<proteinExistence type="predicted"/>
<keyword evidence="2" id="KW-1185">Reference proteome</keyword>
<reference evidence="1" key="1">
    <citation type="submission" date="2019-11" db="EMBL/GenBank/DDBJ databases">
        <title>Nori genome reveals adaptations in red seaweeds to the harsh intertidal environment.</title>
        <authorList>
            <person name="Wang D."/>
            <person name="Mao Y."/>
        </authorList>
    </citation>
    <scope>NUCLEOTIDE SEQUENCE</scope>
    <source>
        <tissue evidence="1">Gametophyte</tissue>
    </source>
</reference>
<protein>
    <submittedName>
        <fullName evidence="1">Uncharacterized protein</fullName>
    </submittedName>
</protein>
<evidence type="ECO:0000313" key="2">
    <source>
        <dbReference type="Proteomes" id="UP000798662"/>
    </source>
</evidence>
<organism evidence="1 2">
    <name type="scientific">Pyropia yezoensis</name>
    <name type="common">Susabi-nori</name>
    <name type="synonym">Porphyra yezoensis</name>
    <dbReference type="NCBI Taxonomy" id="2788"/>
    <lineage>
        <taxon>Eukaryota</taxon>
        <taxon>Rhodophyta</taxon>
        <taxon>Bangiophyceae</taxon>
        <taxon>Bangiales</taxon>
        <taxon>Bangiaceae</taxon>
        <taxon>Pyropia</taxon>
    </lineage>
</organism>
<comment type="caution">
    <text evidence="1">The sequence shown here is derived from an EMBL/GenBank/DDBJ whole genome shotgun (WGS) entry which is preliminary data.</text>
</comment>
<evidence type="ECO:0000313" key="1">
    <source>
        <dbReference type="EMBL" id="KAK1869461.1"/>
    </source>
</evidence>
<sequence length="181" mass="20213">MTSSPSIVRTLCSDTMSFNAQGYHLDEDRPARVFTPRPLTPAHLIIFEEQAAAPLDPTLANWMETLFQESFAAASSDAAQLNALIISHAAPYKLPKSLSSVSDVLKAWNEGVKGLPPMRLFVGNKHSTLRTDRSERKRLSDHKRVVMAVELLGRKHELDSNGEPRPLRVIRAMLEEEAQKK</sequence>
<accession>A0ACC3CGR7</accession>
<gene>
    <name evidence="1" type="ORF">I4F81_011937</name>
</gene>
<dbReference type="Proteomes" id="UP000798662">
    <property type="component" value="Chromosome 3"/>
</dbReference>
<dbReference type="EMBL" id="CM020620">
    <property type="protein sequence ID" value="KAK1869461.1"/>
    <property type="molecule type" value="Genomic_DNA"/>
</dbReference>
<name>A0ACC3CGR7_PYRYE</name>